<dbReference type="Proteomes" id="UP000252519">
    <property type="component" value="Unassembled WGS sequence"/>
</dbReference>
<dbReference type="EMBL" id="JOJR01000675">
    <property type="protein sequence ID" value="RCN35330.1"/>
    <property type="molecule type" value="Genomic_DNA"/>
</dbReference>
<protein>
    <submittedName>
        <fullName evidence="1">Uncharacterized protein</fullName>
    </submittedName>
</protein>
<accession>A0A368FX07</accession>
<reference evidence="1 2" key="1">
    <citation type="submission" date="2014-10" db="EMBL/GenBank/DDBJ databases">
        <title>Draft genome of the hookworm Ancylostoma caninum.</title>
        <authorList>
            <person name="Mitreva M."/>
        </authorList>
    </citation>
    <scope>NUCLEOTIDE SEQUENCE [LARGE SCALE GENOMIC DNA]</scope>
    <source>
        <strain evidence="1 2">Baltimore</strain>
    </source>
</reference>
<dbReference type="AlphaFoldDB" id="A0A368FX07"/>
<proteinExistence type="predicted"/>
<sequence length="73" mass="8429">MARGWLKVGMKVRDGYGKIAVWSEGQTTDEKLDNAFKHPDWDKLKNAGDEPARYGCYFEDDWPVLICVYDKTV</sequence>
<comment type="caution">
    <text evidence="1">The sequence shown here is derived from an EMBL/GenBank/DDBJ whole genome shotgun (WGS) entry which is preliminary data.</text>
</comment>
<name>A0A368FX07_ANCCA</name>
<organism evidence="1 2">
    <name type="scientific">Ancylostoma caninum</name>
    <name type="common">Dog hookworm</name>
    <dbReference type="NCBI Taxonomy" id="29170"/>
    <lineage>
        <taxon>Eukaryota</taxon>
        <taxon>Metazoa</taxon>
        <taxon>Ecdysozoa</taxon>
        <taxon>Nematoda</taxon>
        <taxon>Chromadorea</taxon>
        <taxon>Rhabditida</taxon>
        <taxon>Rhabditina</taxon>
        <taxon>Rhabditomorpha</taxon>
        <taxon>Strongyloidea</taxon>
        <taxon>Ancylostomatidae</taxon>
        <taxon>Ancylostomatinae</taxon>
        <taxon>Ancylostoma</taxon>
    </lineage>
</organism>
<dbReference type="OrthoDB" id="5897397at2759"/>
<keyword evidence="2" id="KW-1185">Reference proteome</keyword>
<evidence type="ECO:0000313" key="1">
    <source>
        <dbReference type="EMBL" id="RCN35330.1"/>
    </source>
</evidence>
<gene>
    <name evidence="1" type="ORF">ANCCAN_18797</name>
</gene>
<evidence type="ECO:0000313" key="2">
    <source>
        <dbReference type="Proteomes" id="UP000252519"/>
    </source>
</evidence>